<reference evidence="2 3" key="1">
    <citation type="submission" date="2018-12" db="EMBL/GenBank/DDBJ databases">
        <title>Venturia inaequalis Genome Resource.</title>
        <authorList>
            <person name="Lichtner F.J."/>
        </authorList>
    </citation>
    <scope>NUCLEOTIDE SEQUENCE [LARGE SCALE GENOMIC DNA]</scope>
    <source>
        <strain evidence="2 3">120213</strain>
    </source>
</reference>
<feature type="compositionally biased region" description="Basic and acidic residues" evidence="1">
    <location>
        <begin position="54"/>
        <end position="63"/>
    </location>
</feature>
<feature type="compositionally biased region" description="Polar residues" evidence="1">
    <location>
        <begin position="65"/>
        <end position="76"/>
    </location>
</feature>
<feature type="compositionally biased region" description="Acidic residues" evidence="1">
    <location>
        <begin position="185"/>
        <end position="194"/>
    </location>
</feature>
<sequence length="224" mass="26408">MDSRSHNYNTRQRELLNRRCPMTKSVVAPGVVISITDKGSSELNNMHYESSQETSKRSSDHRLQGNKSGRATSTSAARRDNRHLHQIQPTGLHVLDVHVFSRNMWYNLDEVRIVRQMKVDALEAIIAIQHQIEDFLFRKEFEGVSEETEKFEDQQAGCRPCAGEVAKLAVERRVWRYGRLEDRDLEESSEDEEGLERKTDERSRLRRRWTCKRPRERVWWVDQV</sequence>
<evidence type="ECO:0000256" key="1">
    <source>
        <dbReference type="SAM" id="MobiDB-lite"/>
    </source>
</evidence>
<evidence type="ECO:0000313" key="3">
    <source>
        <dbReference type="Proteomes" id="UP000447873"/>
    </source>
</evidence>
<organism evidence="2 3">
    <name type="scientific">Venturia inaequalis</name>
    <name type="common">Apple scab fungus</name>
    <dbReference type="NCBI Taxonomy" id="5025"/>
    <lineage>
        <taxon>Eukaryota</taxon>
        <taxon>Fungi</taxon>
        <taxon>Dikarya</taxon>
        <taxon>Ascomycota</taxon>
        <taxon>Pezizomycotina</taxon>
        <taxon>Dothideomycetes</taxon>
        <taxon>Pleosporomycetidae</taxon>
        <taxon>Venturiales</taxon>
        <taxon>Venturiaceae</taxon>
        <taxon>Venturia</taxon>
    </lineage>
</organism>
<dbReference type="AlphaFoldDB" id="A0A8H3V5X7"/>
<comment type="caution">
    <text evidence="2">The sequence shown here is derived from an EMBL/GenBank/DDBJ whole genome shotgun (WGS) entry which is preliminary data.</text>
</comment>
<proteinExistence type="predicted"/>
<dbReference type="EMBL" id="WNWS01000085">
    <property type="protein sequence ID" value="KAE9981726.1"/>
    <property type="molecule type" value="Genomic_DNA"/>
</dbReference>
<feature type="region of interest" description="Disordered" evidence="1">
    <location>
        <begin position="47"/>
        <end position="84"/>
    </location>
</feature>
<feature type="region of interest" description="Disordered" evidence="1">
    <location>
        <begin position="185"/>
        <end position="204"/>
    </location>
</feature>
<protein>
    <submittedName>
        <fullName evidence="2">Uncharacterized protein</fullName>
    </submittedName>
</protein>
<dbReference type="Proteomes" id="UP000447873">
    <property type="component" value="Unassembled WGS sequence"/>
</dbReference>
<accession>A0A8H3V5X7</accession>
<gene>
    <name evidence="2" type="ORF">EG328_011424</name>
</gene>
<name>A0A8H3V5X7_VENIN</name>
<evidence type="ECO:0000313" key="2">
    <source>
        <dbReference type="EMBL" id="KAE9981726.1"/>
    </source>
</evidence>